<dbReference type="InterPro" id="IPR029058">
    <property type="entry name" value="AB_hydrolase_fold"/>
</dbReference>
<dbReference type="EMBL" id="AMQM01004025">
    <property type="status" value="NOT_ANNOTATED_CDS"/>
    <property type="molecule type" value="Genomic_DNA"/>
</dbReference>
<dbReference type="InParanoid" id="T1G3B8"/>
<dbReference type="STRING" id="6412.T1G3B8"/>
<dbReference type="GeneID" id="20215566"/>
<dbReference type="InterPro" id="IPR051093">
    <property type="entry name" value="Neuroligin/BSAL"/>
</dbReference>
<dbReference type="eggNOG" id="KOG1516">
    <property type="taxonomic scope" value="Eukaryota"/>
</dbReference>
<sequence length="54" mass="5696">IKDSTSLFPVIVFVHGVSYDTGTGNAYDGSYLAAFGHVIVVTLNYRVGVLGASF</sequence>
<comment type="similarity">
    <text evidence="1">Belongs to the type-B carboxylesterase/lipase family.</text>
</comment>
<reference evidence="3 5" key="2">
    <citation type="journal article" date="2013" name="Nature">
        <title>Insights into bilaterian evolution from three spiralian genomes.</title>
        <authorList>
            <person name="Simakov O."/>
            <person name="Marletaz F."/>
            <person name="Cho S.J."/>
            <person name="Edsinger-Gonzales E."/>
            <person name="Havlak P."/>
            <person name="Hellsten U."/>
            <person name="Kuo D.H."/>
            <person name="Larsson T."/>
            <person name="Lv J."/>
            <person name="Arendt D."/>
            <person name="Savage R."/>
            <person name="Osoegawa K."/>
            <person name="de Jong P."/>
            <person name="Grimwood J."/>
            <person name="Chapman J.A."/>
            <person name="Shapiro H."/>
            <person name="Aerts A."/>
            <person name="Otillar R.P."/>
            <person name="Terry A.Y."/>
            <person name="Boore J.L."/>
            <person name="Grigoriev I.V."/>
            <person name="Lindberg D.R."/>
            <person name="Seaver E.C."/>
            <person name="Weisblat D.A."/>
            <person name="Putnam N.H."/>
            <person name="Rokhsar D.S."/>
        </authorList>
    </citation>
    <scope>NUCLEOTIDE SEQUENCE</scope>
</reference>
<name>T1G3B8_HELRO</name>
<dbReference type="Gene3D" id="3.40.50.1820">
    <property type="entry name" value="alpha/beta hydrolase"/>
    <property type="match status" value="1"/>
</dbReference>
<dbReference type="Proteomes" id="UP000015101">
    <property type="component" value="Unassembled WGS sequence"/>
</dbReference>
<dbReference type="OrthoDB" id="408631at2759"/>
<feature type="domain" description="Carboxylesterase type B" evidence="2">
    <location>
        <begin position="3"/>
        <end position="51"/>
    </location>
</feature>
<accession>T1G3B8</accession>
<dbReference type="OMA" id="FESYLMP"/>
<gene>
    <name evidence="4" type="primary">20215566</name>
    <name evidence="3" type="ORF">HELRODRAFT_78450</name>
</gene>
<organism evidence="4 5">
    <name type="scientific">Helobdella robusta</name>
    <name type="common">Californian leech</name>
    <dbReference type="NCBI Taxonomy" id="6412"/>
    <lineage>
        <taxon>Eukaryota</taxon>
        <taxon>Metazoa</taxon>
        <taxon>Spiralia</taxon>
        <taxon>Lophotrochozoa</taxon>
        <taxon>Annelida</taxon>
        <taxon>Clitellata</taxon>
        <taxon>Hirudinea</taxon>
        <taxon>Rhynchobdellida</taxon>
        <taxon>Glossiphoniidae</taxon>
        <taxon>Helobdella</taxon>
    </lineage>
</organism>
<protein>
    <recommendedName>
        <fullName evidence="2">Carboxylesterase type B domain-containing protein</fullName>
    </recommendedName>
</protein>
<dbReference type="CTD" id="20215566"/>
<reference evidence="4" key="3">
    <citation type="submission" date="2015-06" db="UniProtKB">
        <authorList>
            <consortium name="EnsemblMetazoa"/>
        </authorList>
    </citation>
    <scope>IDENTIFICATION</scope>
</reference>
<dbReference type="HOGENOM" id="CLU_200091_0_0_1"/>
<dbReference type="PANTHER" id="PTHR43903">
    <property type="entry name" value="NEUROLIGIN"/>
    <property type="match status" value="1"/>
</dbReference>
<evidence type="ECO:0000259" key="2">
    <source>
        <dbReference type="Pfam" id="PF00135"/>
    </source>
</evidence>
<evidence type="ECO:0000256" key="1">
    <source>
        <dbReference type="ARBA" id="ARBA00005964"/>
    </source>
</evidence>
<dbReference type="EMBL" id="KB096411">
    <property type="protein sequence ID" value="ESO05023.1"/>
    <property type="molecule type" value="Genomic_DNA"/>
</dbReference>
<dbReference type="RefSeq" id="XP_009016956.1">
    <property type="nucleotide sequence ID" value="XM_009018708.1"/>
</dbReference>
<evidence type="ECO:0000313" key="3">
    <source>
        <dbReference type="EMBL" id="ESO05023.1"/>
    </source>
</evidence>
<dbReference type="AlphaFoldDB" id="T1G3B8"/>
<dbReference type="Pfam" id="PF00135">
    <property type="entry name" value="COesterase"/>
    <property type="match status" value="1"/>
</dbReference>
<evidence type="ECO:0000313" key="4">
    <source>
        <dbReference type="EnsemblMetazoa" id="HelroP78450"/>
    </source>
</evidence>
<dbReference type="InterPro" id="IPR002018">
    <property type="entry name" value="CarbesteraseB"/>
</dbReference>
<reference evidence="5" key="1">
    <citation type="submission" date="2012-12" db="EMBL/GenBank/DDBJ databases">
        <authorList>
            <person name="Hellsten U."/>
            <person name="Grimwood J."/>
            <person name="Chapman J.A."/>
            <person name="Shapiro H."/>
            <person name="Aerts A."/>
            <person name="Otillar R.P."/>
            <person name="Terry A.Y."/>
            <person name="Boore J.L."/>
            <person name="Simakov O."/>
            <person name="Marletaz F."/>
            <person name="Cho S.-J."/>
            <person name="Edsinger-Gonzales E."/>
            <person name="Havlak P."/>
            <person name="Kuo D.-H."/>
            <person name="Larsson T."/>
            <person name="Lv J."/>
            <person name="Arendt D."/>
            <person name="Savage R."/>
            <person name="Osoegawa K."/>
            <person name="de Jong P."/>
            <person name="Lindberg D.R."/>
            <person name="Seaver E.C."/>
            <person name="Weisblat D.A."/>
            <person name="Putnam N.H."/>
            <person name="Grigoriev I.V."/>
            <person name="Rokhsar D.S."/>
        </authorList>
    </citation>
    <scope>NUCLEOTIDE SEQUENCE</scope>
</reference>
<evidence type="ECO:0000313" key="5">
    <source>
        <dbReference type="Proteomes" id="UP000015101"/>
    </source>
</evidence>
<proteinExistence type="inferred from homology"/>
<keyword evidence="5" id="KW-1185">Reference proteome</keyword>
<dbReference type="KEGG" id="hro:HELRODRAFT_78450"/>
<dbReference type="SUPFAM" id="SSF53474">
    <property type="entry name" value="alpha/beta-Hydrolases"/>
    <property type="match status" value="1"/>
</dbReference>
<dbReference type="EnsemblMetazoa" id="HelroT78450">
    <property type="protein sequence ID" value="HelroP78450"/>
    <property type="gene ID" value="HelroG78450"/>
</dbReference>